<gene>
    <name evidence="7" type="ORF">LQ318_03030</name>
</gene>
<dbReference type="RefSeq" id="WP_265787413.1">
    <property type="nucleotide sequence ID" value="NZ_BAABRS010000001.1"/>
</dbReference>
<dbReference type="Gene3D" id="3.20.20.80">
    <property type="entry name" value="Glycosidases"/>
    <property type="match status" value="1"/>
</dbReference>
<evidence type="ECO:0000256" key="2">
    <source>
        <dbReference type="ARBA" id="ARBA00022801"/>
    </source>
</evidence>
<dbReference type="Pfam" id="PF00703">
    <property type="entry name" value="Glyco_hydro_2"/>
    <property type="match status" value="1"/>
</dbReference>
<evidence type="ECO:0000256" key="3">
    <source>
        <dbReference type="ARBA" id="ARBA00023295"/>
    </source>
</evidence>
<name>A0ABT3PVL1_9BACT</name>
<dbReference type="InterPro" id="IPR006103">
    <property type="entry name" value="Glyco_hydro_2_cat"/>
</dbReference>
<dbReference type="Proteomes" id="UP001207337">
    <property type="component" value="Unassembled WGS sequence"/>
</dbReference>
<dbReference type="EMBL" id="JAJNDC010000001">
    <property type="protein sequence ID" value="MCW9711868.1"/>
    <property type="molecule type" value="Genomic_DNA"/>
</dbReference>
<reference evidence="7 8" key="1">
    <citation type="submission" date="2021-11" db="EMBL/GenBank/DDBJ databases">
        <title>Aliifidinibius sp. nov., a new bacterium isolated from saline soil.</title>
        <authorList>
            <person name="Galisteo C."/>
            <person name="De La Haba R."/>
            <person name="Sanchez-Porro C."/>
            <person name="Ventosa A."/>
        </authorList>
    </citation>
    <scope>NUCLEOTIDE SEQUENCE [LARGE SCALE GENOMIC DNA]</scope>
    <source>
        <strain evidence="7 8">KACC 190600</strain>
    </source>
</reference>
<evidence type="ECO:0000313" key="8">
    <source>
        <dbReference type="Proteomes" id="UP001207337"/>
    </source>
</evidence>
<keyword evidence="8" id="KW-1185">Reference proteome</keyword>
<protein>
    <recommendedName>
        <fullName evidence="9">Glycosyl hydrolases family 2, TIM barrel domain</fullName>
    </recommendedName>
</protein>
<dbReference type="SUPFAM" id="SSF51445">
    <property type="entry name" value="(Trans)glycosidases"/>
    <property type="match status" value="1"/>
</dbReference>
<evidence type="ECO:0000256" key="1">
    <source>
        <dbReference type="ARBA" id="ARBA00007401"/>
    </source>
</evidence>
<comment type="caution">
    <text evidence="7">The sequence shown here is derived from an EMBL/GenBank/DDBJ whole genome shotgun (WGS) entry which is preliminary data.</text>
</comment>
<evidence type="ECO:0000259" key="4">
    <source>
        <dbReference type="Pfam" id="PF00703"/>
    </source>
</evidence>
<dbReference type="InterPro" id="IPR013783">
    <property type="entry name" value="Ig-like_fold"/>
</dbReference>
<dbReference type="InterPro" id="IPR008979">
    <property type="entry name" value="Galactose-bd-like_sf"/>
</dbReference>
<dbReference type="Pfam" id="PF02837">
    <property type="entry name" value="Glyco_hydro_2_N"/>
    <property type="match status" value="1"/>
</dbReference>
<evidence type="ECO:0000313" key="7">
    <source>
        <dbReference type="EMBL" id="MCW9711868.1"/>
    </source>
</evidence>
<dbReference type="Gene3D" id="2.60.120.260">
    <property type="entry name" value="Galactose-binding domain-like"/>
    <property type="match status" value="1"/>
</dbReference>
<evidence type="ECO:0000259" key="6">
    <source>
        <dbReference type="Pfam" id="PF02837"/>
    </source>
</evidence>
<dbReference type="Gene3D" id="2.60.40.10">
    <property type="entry name" value="Immunoglobulins"/>
    <property type="match status" value="1"/>
</dbReference>
<accession>A0ABT3PVL1</accession>
<sequence length="603" mass="69422">MNIRNCSVLTVLFIGLFFIQTVNVQGQSGQWQPANGPLMSQWADEVSPQNALPEYPRPMMEREHWQNLNGLWDFKITGKDTDHGEYNQQILVPYPVESALSGIGETVGADNRVWYRRTFQVENPYENGRVLLHFGASDWETDAWVNGEYIGKHQGGYDPFTFDITDQLTNGEQEIEITVWDPTDLGSQPVGKQTHDPRSIWYTAVTGIWQTVWLEYVPESYIQDLKITPDIDNNRVKVEVEGKHLSEGHQLRIEALKEGEVAGVAEGNPEQDFLIQLDDPELWSPDNPYLYDLEVKLIAENGEVVDEVSSYFGMRKIEIARAEDGHMRLFLNNEPLFQLGPLDQGWWPDGLYTAPTDEALKYDIEATKKLGYNMLRKHVKVEPQRFYYWADKLGILVWQDMPSGDMRPEPIPERTKESAKQFKKEYKRMIDAFYNHPSIVMWVPFNEGWGQFQTEEIVNWTQKLDPTRLVNNASGWTDHGVGDVIDMHEYPGPDMPETEDSRAAVLGEFGGQALVVKDHLWIQDFSRAPSHYETSQSESKLHDTYDQMIEELYKLKDKGLSAAVYTQTTDVESEVNGLMTYDREIIKFDVAHMQEIHKSLIEE</sequence>
<dbReference type="InterPro" id="IPR017853">
    <property type="entry name" value="GH"/>
</dbReference>
<keyword evidence="2" id="KW-0378">Hydrolase</keyword>
<dbReference type="InterPro" id="IPR051913">
    <property type="entry name" value="GH2_Domain-Containing"/>
</dbReference>
<dbReference type="InterPro" id="IPR006104">
    <property type="entry name" value="Glyco_hydro_2_N"/>
</dbReference>
<proteinExistence type="inferred from homology"/>
<dbReference type="PANTHER" id="PTHR42732:SF2">
    <property type="entry name" value="BETA-MANNOSIDASE"/>
    <property type="match status" value="1"/>
</dbReference>
<organism evidence="7 8">
    <name type="scientific">Fodinibius salicampi</name>
    <dbReference type="NCBI Taxonomy" id="1920655"/>
    <lineage>
        <taxon>Bacteria</taxon>
        <taxon>Pseudomonadati</taxon>
        <taxon>Balneolota</taxon>
        <taxon>Balneolia</taxon>
        <taxon>Balneolales</taxon>
        <taxon>Balneolaceae</taxon>
        <taxon>Fodinibius</taxon>
    </lineage>
</organism>
<evidence type="ECO:0008006" key="9">
    <source>
        <dbReference type="Google" id="ProtNLM"/>
    </source>
</evidence>
<dbReference type="SUPFAM" id="SSF49785">
    <property type="entry name" value="Galactose-binding domain-like"/>
    <property type="match status" value="1"/>
</dbReference>
<comment type="similarity">
    <text evidence="1">Belongs to the glycosyl hydrolase 2 family.</text>
</comment>
<feature type="domain" description="Glycosyl hydrolases family 2 sugar binding" evidence="6">
    <location>
        <begin position="93"/>
        <end position="182"/>
    </location>
</feature>
<dbReference type="InterPro" id="IPR036156">
    <property type="entry name" value="Beta-gal/glucu_dom_sf"/>
</dbReference>
<feature type="domain" description="Glycoside hydrolase family 2 immunoglobulin-like beta-sandwich" evidence="4">
    <location>
        <begin position="221"/>
        <end position="315"/>
    </location>
</feature>
<feature type="domain" description="Glycoside hydrolase family 2 catalytic" evidence="5">
    <location>
        <begin position="358"/>
        <end position="486"/>
    </location>
</feature>
<dbReference type="InterPro" id="IPR006102">
    <property type="entry name" value="Ig-like_GH2"/>
</dbReference>
<keyword evidence="3" id="KW-0326">Glycosidase</keyword>
<dbReference type="PANTHER" id="PTHR42732">
    <property type="entry name" value="BETA-GALACTOSIDASE"/>
    <property type="match status" value="1"/>
</dbReference>
<dbReference type="Pfam" id="PF02836">
    <property type="entry name" value="Glyco_hydro_2_C"/>
    <property type="match status" value="1"/>
</dbReference>
<evidence type="ECO:0000259" key="5">
    <source>
        <dbReference type="Pfam" id="PF02836"/>
    </source>
</evidence>
<dbReference type="SUPFAM" id="SSF49303">
    <property type="entry name" value="beta-Galactosidase/glucuronidase domain"/>
    <property type="match status" value="1"/>
</dbReference>